<organism evidence="6 7">
    <name type="scientific">Scytalidium lignicola</name>
    <name type="common">Hyphomycete</name>
    <dbReference type="NCBI Taxonomy" id="5539"/>
    <lineage>
        <taxon>Eukaryota</taxon>
        <taxon>Fungi</taxon>
        <taxon>Dikarya</taxon>
        <taxon>Ascomycota</taxon>
        <taxon>Pezizomycotina</taxon>
        <taxon>Leotiomycetes</taxon>
        <taxon>Leotiomycetes incertae sedis</taxon>
        <taxon>Scytalidium</taxon>
    </lineage>
</organism>
<dbReference type="PANTHER" id="PTHR10218:SF302">
    <property type="entry name" value="GUANINE NUCLEOTIDE-BINDING PROTEIN ALPHA-5 SUBUNIT"/>
    <property type="match status" value="1"/>
</dbReference>
<evidence type="ECO:0000313" key="7">
    <source>
        <dbReference type="Proteomes" id="UP000258309"/>
    </source>
</evidence>
<feature type="non-terminal residue" evidence="6">
    <location>
        <position position="1"/>
    </location>
</feature>
<keyword evidence="2" id="KW-0547">Nucleotide-binding</keyword>
<dbReference type="GO" id="GO:0001664">
    <property type="term" value="F:G protein-coupled receptor binding"/>
    <property type="evidence" value="ECO:0007669"/>
    <property type="project" value="TreeGrafter"/>
</dbReference>
<dbReference type="EMBL" id="NCSJ02000173">
    <property type="protein sequence ID" value="RFU28168.1"/>
    <property type="molecule type" value="Genomic_DNA"/>
</dbReference>
<dbReference type="Pfam" id="PF00503">
    <property type="entry name" value="G-alpha"/>
    <property type="match status" value="1"/>
</dbReference>
<dbReference type="GO" id="GO:0007188">
    <property type="term" value="P:adenylate cyclase-modulating G protein-coupled receptor signaling pathway"/>
    <property type="evidence" value="ECO:0007669"/>
    <property type="project" value="TreeGrafter"/>
</dbReference>
<dbReference type="Gene3D" id="3.40.50.300">
    <property type="entry name" value="P-loop containing nucleotide triphosphate hydrolases"/>
    <property type="match status" value="1"/>
</dbReference>
<dbReference type="SMART" id="SM00275">
    <property type="entry name" value="G_alpha"/>
    <property type="match status" value="1"/>
</dbReference>
<keyword evidence="3" id="KW-0342">GTP-binding</keyword>
<dbReference type="AlphaFoldDB" id="A0A3E2H445"/>
<sequence>MQDREKAASIDTTSGLLEGVIKSPDSEPSDDEKPKWWRRSSLRPPDATEAQKRSLMIDKLIQADALSQQKEFRIVMTSAFDFYYDARMLVLCLFVTMNTDDSPRTSPASVERIQENLLREFDRLLSRRNLGELGRDVQALGVKISKEIQSDHILTRGLAHSISLLYSEPAFRADWIEDNRFQAYKDLVIDAVLRNAEEDYRPTKQDQYIFSTSGSLSGLWDRGLFTINNLPIRVLDNSACKYSSRRMKRNIMENPHCILHLEDLSAYDERLPEDGSRTILSEGLTYFETIVNSSWFVSTLFVVLILGNATKFKAKLTGSPLSKIYKDFVGSDDDYEKAIEYISKLFSDVNLSKKEIYIYVGDFTDPALLDNIVTALKDNTEEVGLAGSEETRHKLQDCVI</sequence>
<dbReference type="GO" id="GO:0005834">
    <property type="term" value="C:heterotrimeric G-protein complex"/>
    <property type="evidence" value="ECO:0007669"/>
    <property type="project" value="TreeGrafter"/>
</dbReference>
<dbReference type="GO" id="GO:0003924">
    <property type="term" value="F:GTPase activity"/>
    <property type="evidence" value="ECO:0007669"/>
    <property type="project" value="InterPro"/>
</dbReference>
<dbReference type="GO" id="GO:0005737">
    <property type="term" value="C:cytoplasm"/>
    <property type="evidence" value="ECO:0007669"/>
    <property type="project" value="TreeGrafter"/>
</dbReference>
<evidence type="ECO:0000313" key="6">
    <source>
        <dbReference type="EMBL" id="RFU28168.1"/>
    </source>
</evidence>
<evidence type="ECO:0000256" key="5">
    <source>
        <dbReference type="SAM" id="MobiDB-lite"/>
    </source>
</evidence>
<gene>
    <name evidence="6" type="ORF">B7463_g8159</name>
</gene>
<feature type="region of interest" description="Disordered" evidence="5">
    <location>
        <begin position="1"/>
        <end position="50"/>
    </location>
</feature>
<dbReference type="GO" id="GO:0005525">
    <property type="term" value="F:GTP binding"/>
    <property type="evidence" value="ECO:0007669"/>
    <property type="project" value="UniProtKB-KW"/>
</dbReference>
<dbReference type="GO" id="GO:0046872">
    <property type="term" value="F:metal ion binding"/>
    <property type="evidence" value="ECO:0007669"/>
    <property type="project" value="UniProtKB-KW"/>
</dbReference>
<comment type="caution">
    <text evidence="6">The sequence shown here is derived from an EMBL/GenBank/DDBJ whole genome shotgun (WGS) entry which is preliminary data.</text>
</comment>
<keyword evidence="1" id="KW-0479">Metal-binding</keyword>
<dbReference type="InterPro" id="IPR001019">
    <property type="entry name" value="Gprotein_alpha_su"/>
</dbReference>
<dbReference type="GO" id="GO:0031683">
    <property type="term" value="F:G-protein beta/gamma-subunit complex binding"/>
    <property type="evidence" value="ECO:0007669"/>
    <property type="project" value="InterPro"/>
</dbReference>
<protein>
    <submittedName>
        <fullName evidence="6">Uncharacterized protein</fullName>
    </submittedName>
</protein>
<name>A0A3E2H445_SCYLI</name>
<dbReference type="Proteomes" id="UP000258309">
    <property type="component" value="Unassembled WGS sequence"/>
</dbReference>
<dbReference type="InterPro" id="IPR027417">
    <property type="entry name" value="P-loop_NTPase"/>
</dbReference>
<reference evidence="6 7" key="1">
    <citation type="submission" date="2018-05" db="EMBL/GenBank/DDBJ databases">
        <title>Draft genome sequence of Scytalidium lignicola DSM 105466, a ubiquitous saprotrophic fungus.</title>
        <authorList>
            <person name="Buettner E."/>
            <person name="Gebauer A.M."/>
            <person name="Hofrichter M."/>
            <person name="Liers C."/>
            <person name="Kellner H."/>
        </authorList>
    </citation>
    <scope>NUCLEOTIDE SEQUENCE [LARGE SCALE GENOMIC DNA]</scope>
    <source>
        <strain evidence="6 7">DSM 105466</strain>
    </source>
</reference>
<dbReference type="InterPro" id="IPR011025">
    <property type="entry name" value="GproteinA_insert"/>
</dbReference>
<accession>A0A3E2H445</accession>
<dbReference type="STRING" id="5539.A0A3E2H445"/>
<evidence type="ECO:0000256" key="4">
    <source>
        <dbReference type="ARBA" id="ARBA00023224"/>
    </source>
</evidence>
<evidence type="ECO:0000256" key="2">
    <source>
        <dbReference type="ARBA" id="ARBA00022741"/>
    </source>
</evidence>
<evidence type="ECO:0000256" key="1">
    <source>
        <dbReference type="ARBA" id="ARBA00022723"/>
    </source>
</evidence>
<keyword evidence="7" id="KW-1185">Reference proteome</keyword>
<dbReference type="Gene3D" id="1.10.400.10">
    <property type="entry name" value="GI Alpha 1, domain 2-like"/>
    <property type="match status" value="1"/>
</dbReference>
<dbReference type="PANTHER" id="PTHR10218">
    <property type="entry name" value="GTP-BINDING PROTEIN ALPHA SUBUNIT"/>
    <property type="match status" value="1"/>
</dbReference>
<dbReference type="FunFam" id="3.40.50.300:FF:000692">
    <property type="entry name" value="Guanine nucleotide-binding protein subunit alpha"/>
    <property type="match status" value="1"/>
</dbReference>
<dbReference type="PROSITE" id="PS51882">
    <property type="entry name" value="G_ALPHA"/>
    <property type="match status" value="1"/>
</dbReference>
<proteinExistence type="predicted"/>
<feature type="non-terminal residue" evidence="6">
    <location>
        <position position="400"/>
    </location>
</feature>
<keyword evidence="4" id="KW-0807">Transducer</keyword>
<evidence type="ECO:0000256" key="3">
    <source>
        <dbReference type="ARBA" id="ARBA00023134"/>
    </source>
</evidence>
<dbReference type="SUPFAM" id="SSF52540">
    <property type="entry name" value="P-loop containing nucleoside triphosphate hydrolases"/>
    <property type="match status" value="1"/>
</dbReference>